<name>A0A9P6B4Z6_9AGAM</name>
<gene>
    <name evidence="1" type="ORF">BS47DRAFT_445764</name>
</gene>
<sequence>MVIIPRMSCHQVVNHGGISLKVAWSRMPMSSMEAAVLYELPVYHRVGRPEIYRVKHLLHQTIEQLTLKYGDLNRAERNHFRRLVRIMSEIHVEEYHPDYKNFLVETTNDLKFTCDCCSADIFQTYFECKKCTPPNEPDQFYTMCTMCYVEGRSCKCEDMAPRVLRPWPELLRIRNNAASVARLPQWTLDHYNTSPHLAIFKAAVLLRDQRKASPSSRSEVSKLTRRCSPSRNSEVPHIVPIVASVRCPPCHRSTCYQHTLQFSFLHVAEAILIMHEDPSYQLYHSLHIQGRSRWRDAHEPGSETNNDIKIRLTRAALRHSVCRPADAQRTRLGWYDNAIVVADDLRDSSSDSSLTSLSDEPHNPGSLRVTCLLISPRMNLPPLNLSLVSRECDPWTLACRPTAARLPKLVKKFSAKY</sequence>
<accession>A0A9P6B4Z6</accession>
<dbReference type="EMBL" id="MU128929">
    <property type="protein sequence ID" value="KAF9517818.1"/>
    <property type="molecule type" value="Genomic_DNA"/>
</dbReference>
<evidence type="ECO:0000313" key="1">
    <source>
        <dbReference type="EMBL" id="KAF9517818.1"/>
    </source>
</evidence>
<dbReference type="AlphaFoldDB" id="A0A9P6B4Z6"/>
<organism evidence="1 2">
    <name type="scientific">Hydnum rufescens UP504</name>
    <dbReference type="NCBI Taxonomy" id="1448309"/>
    <lineage>
        <taxon>Eukaryota</taxon>
        <taxon>Fungi</taxon>
        <taxon>Dikarya</taxon>
        <taxon>Basidiomycota</taxon>
        <taxon>Agaricomycotina</taxon>
        <taxon>Agaricomycetes</taxon>
        <taxon>Cantharellales</taxon>
        <taxon>Hydnaceae</taxon>
        <taxon>Hydnum</taxon>
    </lineage>
</organism>
<keyword evidence="2" id="KW-1185">Reference proteome</keyword>
<comment type="caution">
    <text evidence="1">The sequence shown here is derived from an EMBL/GenBank/DDBJ whole genome shotgun (WGS) entry which is preliminary data.</text>
</comment>
<reference evidence="1" key="1">
    <citation type="journal article" date="2020" name="Nat. Commun.">
        <title>Large-scale genome sequencing of mycorrhizal fungi provides insights into the early evolution of symbiotic traits.</title>
        <authorList>
            <person name="Miyauchi S."/>
            <person name="Kiss E."/>
            <person name="Kuo A."/>
            <person name="Drula E."/>
            <person name="Kohler A."/>
            <person name="Sanchez-Garcia M."/>
            <person name="Morin E."/>
            <person name="Andreopoulos B."/>
            <person name="Barry K.W."/>
            <person name="Bonito G."/>
            <person name="Buee M."/>
            <person name="Carver A."/>
            <person name="Chen C."/>
            <person name="Cichocki N."/>
            <person name="Clum A."/>
            <person name="Culley D."/>
            <person name="Crous P.W."/>
            <person name="Fauchery L."/>
            <person name="Girlanda M."/>
            <person name="Hayes R.D."/>
            <person name="Keri Z."/>
            <person name="LaButti K."/>
            <person name="Lipzen A."/>
            <person name="Lombard V."/>
            <person name="Magnuson J."/>
            <person name="Maillard F."/>
            <person name="Murat C."/>
            <person name="Nolan M."/>
            <person name="Ohm R.A."/>
            <person name="Pangilinan J."/>
            <person name="Pereira M.F."/>
            <person name="Perotto S."/>
            <person name="Peter M."/>
            <person name="Pfister S."/>
            <person name="Riley R."/>
            <person name="Sitrit Y."/>
            <person name="Stielow J.B."/>
            <person name="Szollosi G."/>
            <person name="Zifcakova L."/>
            <person name="Stursova M."/>
            <person name="Spatafora J.W."/>
            <person name="Tedersoo L."/>
            <person name="Vaario L.M."/>
            <person name="Yamada A."/>
            <person name="Yan M."/>
            <person name="Wang P."/>
            <person name="Xu J."/>
            <person name="Bruns T."/>
            <person name="Baldrian P."/>
            <person name="Vilgalys R."/>
            <person name="Dunand C."/>
            <person name="Henrissat B."/>
            <person name="Grigoriev I.V."/>
            <person name="Hibbett D."/>
            <person name="Nagy L.G."/>
            <person name="Martin F.M."/>
        </authorList>
    </citation>
    <scope>NUCLEOTIDE SEQUENCE</scope>
    <source>
        <strain evidence="1">UP504</strain>
    </source>
</reference>
<dbReference type="Proteomes" id="UP000886523">
    <property type="component" value="Unassembled WGS sequence"/>
</dbReference>
<evidence type="ECO:0000313" key="2">
    <source>
        <dbReference type="Proteomes" id="UP000886523"/>
    </source>
</evidence>
<proteinExistence type="predicted"/>
<dbReference type="OrthoDB" id="298344at2759"/>
<protein>
    <recommendedName>
        <fullName evidence="3">JmjC domain-containing protein</fullName>
    </recommendedName>
</protein>
<evidence type="ECO:0008006" key="3">
    <source>
        <dbReference type="Google" id="ProtNLM"/>
    </source>
</evidence>